<dbReference type="Proteomes" id="UP001337655">
    <property type="component" value="Unassembled WGS sequence"/>
</dbReference>
<dbReference type="AlphaFoldDB" id="A0AAV9PA80"/>
<dbReference type="PANTHER" id="PTHR24096:SF149">
    <property type="entry name" value="AMP-BINDING DOMAIN-CONTAINING PROTEIN-RELATED"/>
    <property type="match status" value="1"/>
</dbReference>
<evidence type="ECO:0000256" key="2">
    <source>
        <dbReference type="ARBA" id="ARBA00022598"/>
    </source>
</evidence>
<dbReference type="InterPro" id="IPR020845">
    <property type="entry name" value="AMP-binding_CS"/>
</dbReference>
<evidence type="ECO:0000259" key="3">
    <source>
        <dbReference type="Pfam" id="PF00501"/>
    </source>
</evidence>
<keyword evidence="6" id="KW-1185">Reference proteome</keyword>
<evidence type="ECO:0000313" key="6">
    <source>
        <dbReference type="Proteomes" id="UP001337655"/>
    </source>
</evidence>
<dbReference type="InterPro" id="IPR042099">
    <property type="entry name" value="ANL_N_sf"/>
</dbReference>
<evidence type="ECO:0000313" key="5">
    <source>
        <dbReference type="EMBL" id="KAK5168874.1"/>
    </source>
</evidence>
<name>A0AAV9PA80_9PEZI</name>
<dbReference type="InterPro" id="IPR045851">
    <property type="entry name" value="AMP-bd_C_sf"/>
</dbReference>
<dbReference type="PANTHER" id="PTHR24096">
    <property type="entry name" value="LONG-CHAIN-FATTY-ACID--COA LIGASE"/>
    <property type="match status" value="1"/>
</dbReference>
<dbReference type="InterPro" id="IPR000873">
    <property type="entry name" value="AMP-dep_synth/lig_dom"/>
</dbReference>
<dbReference type="RefSeq" id="XP_064658340.1">
    <property type="nucleotide sequence ID" value="XM_064803425.1"/>
</dbReference>
<comment type="similarity">
    <text evidence="1">Belongs to the ATP-dependent AMP-binding enzyme family.</text>
</comment>
<dbReference type="Gene3D" id="3.40.50.12780">
    <property type="entry name" value="N-terminal domain of ligase-like"/>
    <property type="match status" value="1"/>
</dbReference>
<dbReference type="Pfam" id="PF13193">
    <property type="entry name" value="AMP-binding_C"/>
    <property type="match status" value="1"/>
</dbReference>
<organism evidence="5 6">
    <name type="scientific">Saxophila tyrrhenica</name>
    <dbReference type="NCBI Taxonomy" id="1690608"/>
    <lineage>
        <taxon>Eukaryota</taxon>
        <taxon>Fungi</taxon>
        <taxon>Dikarya</taxon>
        <taxon>Ascomycota</taxon>
        <taxon>Pezizomycotina</taxon>
        <taxon>Dothideomycetes</taxon>
        <taxon>Dothideomycetidae</taxon>
        <taxon>Mycosphaerellales</taxon>
        <taxon>Extremaceae</taxon>
        <taxon>Saxophila</taxon>
    </lineage>
</organism>
<reference evidence="5 6" key="1">
    <citation type="submission" date="2023-08" db="EMBL/GenBank/DDBJ databases">
        <title>Black Yeasts Isolated from many extreme environments.</title>
        <authorList>
            <person name="Coleine C."/>
            <person name="Stajich J.E."/>
            <person name="Selbmann L."/>
        </authorList>
    </citation>
    <scope>NUCLEOTIDE SEQUENCE [LARGE SCALE GENOMIC DNA]</scope>
    <source>
        <strain evidence="5 6">CCFEE 5935</strain>
    </source>
</reference>
<dbReference type="GO" id="GO:0016405">
    <property type="term" value="F:CoA-ligase activity"/>
    <property type="evidence" value="ECO:0007669"/>
    <property type="project" value="TreeGrafter"/>
</dbReference>
<accession>A0AAV9PA80</accession>
<dbReference type="Gene3D" id="3.30.300.30">
    <property type="match status" value="1"/>
</dbReference>
<protein>
    <submittedName>
        <fullName evidence="5">Uncharacterized protein</fullName>
    </submittedName>
</protein>
<keyword evidence="2" id="KW-0436">Ligase</keyword>
<feature type="domain" description="AMP-binding enzyme C-terminal" evidence="4">
    <location>
        <begin position="328"/>
        <end position="413"/>
    </location>
</feature>
<sequence>MAEAARQLGIAEGRILLADSTEPGAWSLSPAAGGENLLFSRQTLDWPRITGSALDTATVCLLYSSGTTGLPKGVRLSHRSLVSDIVSLMHAAKEYQKKHPKFRFDTIAHLPMSNVAGINLYSLSPFYMGGTAYWLKKYNFDDFISAHRRLKPAYQFSVPPIWLQIAKSDKVTDHFDGLQVASSGSAPIGFDTIKELRKKLGKGKADVYQTWGATECGGVITAGPWEGEANIKDGNWSVGEIPPNVRLRVLDEDDRDVAEGERGELLVGGKILAQGYLNRPEADQEAFGNPQGWYRTGDIGIVEKGKVWIVDRKKELIKYKANQVAPAELEALLTSHPQIADAAVIGVWSQEQQTEVPRGYVVRRNVQPGALSNENAISASAVADFVKKRASSYKQLRGGIFFVEQIPKSASGKILRKELRQKAESEKARPKL</sequence>
<dbReference type="PROSITE" id="PS00455">
    <property type="entry name" value="AMP_BINDING"/>
    <property type="match status" value="1"/>
</dbReference>
<evidence type="ECO:0000256" key="1">
    <source>
        <dbReference type="ARBA" id="ARBA00006432"/>
    </source>
</evidence>
<proteinExistence type="inferred from homology"/>
<dbReference type="FunFam" id="3.30.300.30:FF:000007">
    <property type="entry name" value="4-coumarate--CoA ligase 2"/>
    <property type="match status" value="1"/>
</dbReference>
<gene>
    <name evidence="5" type="ORF">LTR77_006183</name>
</gene>
<dbReference type="GO" id="GO:0019748">
    <property type="term" value="P:secondary metabolic process"/>
    <property type="evidence" value="ECO:0007669"/>
    <property type="project" value="TreeGrafter"/>
</dbReference>
<feature type="domain" description="AMP-dependent synthetase/ligase" evidence="3">
    <location>
        <begin position="56"/>
        <end position="277"/>
    </location>
</feature>
<dbReference type="EMBL" id="JAVRRT010000009">
    <property type="protein sequence ID" value="KAK5168874.1"/>
    <property type="molecule type" value="Genomic_DNA"/>
</dbReference>
<evidence type="ECO:0000259" key="4">
    <source>
        <dbReference type="Pfam" id="PF13193"/>
    </source>
</evidence>
<comment type="caution">
    <text evidence="5">The sequence shown here is derived from an EMBL/GenBank/DDBJ whole genome shotgun (WGS) entry which is preliminary data.</text>
</comment>
<dbReference type="Pfam" id="PF00501">
    <property type="entry name" value="AMP-binding"/>
    <property type="match status" value="1"/>
</dbReference>
<dbReference type="InterPro" id="IPR025110">
    <property type="entry name" value="AMP-bd_C"/>
</dbReference>
<dbReference type="SUPFAM" id="SSF56801">
    <property type="entry name" value="Acetyl-CoA synthetase-like"/>
    <property type="match status" value="1"/>
</dbReference>
<dbReference type="GeneID" id="89927523"/>